<sequence length="444" mass="49733">MHPADFETAGTGGGDANSSFGHAMRNKHFFFAPSYRPLNHGSFGVFPRMVQEYQQRLQLESEARPDTFIRYTYPALLKEARASIAPLLGASTDEVVFVQNATSGVNTVLGNLIFKPGDVILHFSTIYGACLKTIQYLGSNNPVESYQIDIEYPMEDEEIVQVFLDSAQRVRSQGKTPVVAMFDSVLTFPGARFPWEKLVDICRKLGVMSLVDGAHGIGHIDLTHLGRVGPDFFISNCYKWLMVPRGCAVIYVPFRNQHLIQTTCPTSWGFQTTIDRAKLNKSEYFVKLFEKISTTDNTPYLCVPIALQFRKSHCGGESTVMSYCTKIAKDGGRKMAEIMGTETLTNVTGSLQQCCFVNVRLPVTLADLDAPDSKGLHIAKWMQEKTPAEYETYIPIKFYKGGFWCRISGQIYLTIDDFEWAAETLMDLCKRVKGGEWKTVSNMG</sequence>
<dbReference type="OrthoDB" id="5978656at2759"/>
<gene>
    <name evidence="3" type="ORF">JX265_001031</name>
</gene>
<evidence type="ECO:0000313" key="4">
    <source>
        <dbReference type="Proteomes" id="UP000829685"/>
    </source>
</evidence>
<dbReference type="AlphaFoldDB" id="A0A9P9WXD0"/>
<name>A0A9P9WXD0_9PEZI</name>
<dbReference type="SUPFAM" id="SSF53383">
    <property type="entry name" value="PLP-dependent transferases"/>
    <property type="match status" value="1"/>
</dbReference>
<proteinExistence type="predicted"/>
<dbReference type="EMBL" id="JAFIMR010000002">
    <property type="protein sequence ID" value="KAI1880791.1"/>
    <property type="molecule type" value="Genomic_DNA"/>
</dbReference>
<dbReference type="Proteomes" id="UP000829685">
    <property type="component" value="Unassembled WGS sequence"/>
</dbReference>
<feature type="domain" description="Aminotransferase class V" evidence="2">
    <location>
        <begin position="76"/>
        <end position="268"/>
    </location>
</feature>
<evidence type="ECO:0000256" key="1">
    <source>
        <dbReference type="ARBA" id="ARBA00022898"/>
    </source>
</evidence>
<reference evidence="3" key="1">
    <citation type="submission" date="2021-03" db="EMBL/GenBank/DDBJ databases">
        <title>Revisited historic fungal species revealed as producer of novel bioactive compounds through whole genome sequencing and comparative genomics.</title>
        <authorList>
            <person name="Vignolle G.A."/>
            <person name="Hochenegger N."/>
            <person name="Mach R.L."/>
            <person name="Mach-Aigner A.R."/>
            <person name="Javad Rahimi M."/>
            <person name="Salim K.A."/>
            <person name="Chan C.M."/>
            <person name="Lim L.B.L."/>
            <person name="Cai F."/>
            <person name="Druzhinina I.S."/>
            <person name="U'Ren J.M."/>
            <person name="Derntl C."/>
        </authorList>
    </citation>
    <scope>NUCLEOTIDE SEQUENCE</scope>
    <source>
        <strain evidence="3">TUCIM 5799</strain>
    </source>
</reference>
<accession>A0A9P9WXD0</accession>
<dbReference type="InterPro" id="IPR015421">
    <property type="entry name" value="PyrdxlP-dep_Trfase_major"/>
</dbReference>
<dbReference type="Gene3D" id="3.40.640.10">
    <property type="entry name" value="Type I PLP-dependent aspartate aminotransferase-like (Major domain)"/>
    <property type="match status" value="1"/>
</dbReference>
<evidence type="ECO:0000259" key="2">
    <source>
        <dbReference type="Pfam" id="PF00266"/>
    </source>
</evidence>
<keyword evidence="1" id="KW-0663">Pyridoxal phosphate</keyword>
<evidence type="ECO:0000313" key="3">
    <source>
        <dbReference type="EMBL" id="KAI1880791.1"/>
    </source>
</evidence>
<dbReference type="InterPro" id="IPR015424">
    <property type="entry name" value="PyrdxlP-dep_Trfase"/>
</dbReference>
<dbReference type="PANTHER" id="PTHR43092:SF2">
    <property type="entry name" value="HERCYNYLCYSTEINE SULFOXIDE LYASE"/>
    <property type="match status" value="1"/>
</dbReference>
<keyword evidence="4" id="KW-1185">Reference proteome</keyword>
<dbReference type="Pfam" id="PF00266">
    <property type="entry name" value="Aminotran_5"/>
    <property type="match status" value="1"/>
</dbReference>
<dbReference type="InterPro" id="IPR000192">
    <property type="entry name" value="Aminotrans_V_dom"/>
</dbReference>
<protein>
    <recommendedName>
        <fullName evidence="2">Aminotransferase class V domain-containing protein</fullName>
    </recommendedName>
</protein>
<comment type="caution">
    <text evidence="3">The sequence shown here is derived from an EMBL/GenBank/DDBJ whole genome shotgun (WGS) entry which is preliminary data.</text>
</comment>
<organism evidence="3 4">
    <name type="scientific">Neoarthrinium moseri</name>
    <dbReference type="NCBI Taxonomy" id="1658444"/>
    <lineage>
        <taxon>Eukaryota</taxon>
        <taxon>Fungi</taxon>
        <taxon>Dikarya</taxon>
        <taxon>Ascomycota</taxon>
        <taxon>Pezizomycotina</taxon>
        <taxon>Sordariomycetes</taxon>
        <taxon>Xylariomycetidae</taxon>
        <taxon>Amphisphaeriales</taxon>
        <taxon>Apiosporaceae</taxon>
        <taxon>Neoarthrinium</taxon>
    </lineage>
</organism>
<dbReference type="PANTHER" id="PTHR43092">
    <property type="entry name" value="L-CYSTEINE DESULFHYDRASE"/>
    <property type="match status" value="1"/>
</dbReference>